<evidence type="ECO:0000313" key="2">
    <source>
        <dbReference type="EMBL" id="KAF4455729.1"/>
    </source>
</evidence>
<comment type="caution">
    <text evidence="2">The sequence shown here is derived from an EMBL/GenBank/DDBJ whole genome shotgun (WGS) entry which is preliminary data.</text>
</comment>
<dbReference type="EMBL" id="JAADYS010002720">
    <property type="protein sequence ID" value="KAF4455729.1"/>
    <property type="molecule type" value="Genomic_DNA"/>
</dbReference>
<dbReference type="GO" id="GO:0032259">
    <property type="term" value="P:methylation"/>
    <property type="evidence" value="ECO:0007669"/>
    <property type="project" value="UniProtKB-KW"/>
</dbReference>
<accession>A0A8H4NYB8</accession>
<feature type="non-terminal residue" evidence="2">
    <location>
        <position position="1"/>
    </location>
</feature>
<gene>
    <name evidence="2" type="ORF">FALBO_15558</name>
</gene>
<name>A0A8H4NYB8_9HYPO</name>
<dbReference type="AlphaFoldDB" id="A0A8H4NYB8"/>
<sequence>LNTVNLTLVGFKLWIIVDKKDNDKLGELLRRHWVPPAQASTSAALWGQWARHLQFLLSPKRLAEEGISHRILCPGAKQLVVTQPGEYHMVVNYCPSLGHFYQLPTLRRASVSQCRHLQILEIPFEEPPAKRTSKGGTVSSRQPQTCSKTCLNAALRWIRRCDPNCKIPAFSSNHTPQENIFKLAAAIWSRPAISQFVDLVQAWRHRGSIVQGEPEGEETEEQLITRRLRNIAAAKFKANLGKLQVRVAEFHLAMDLAKH</sequence>
<dbReference type="Proteomes" id="UP000554235">
    <property type="component" value="Unassembled WGS sequence"/>
</dbReference>
<dbReference type="Gene3D" id="2.60.120.650">
    <property type="entry name" value="Cupin"/>
    <property type="match status" value="1"/>
</dbReference>
<proteinExistence type="predicted"/>
<keyword evidence="3" id="KW-1185">Reference proteome</keyword>
<dbReference type="OrthoDB" id="5153694at2759"/>
<dbReference type="Pfam" id="PF02373">
    <property type="entry name" value="JmjC"/>
    <property type="match status" value="1"/>
</dbReference>
<evidence type="ECO:0000313" key="3">
    <source>
        <dbReference type="Proteomes" id="UP000554235"/>
    </source>
</evidence>
<dbReference type="InterPro" id="IPR003347">
    <property type="entry name" value="JmjC_dom"/>
</dbReference>
<feature type="domain" description="JmjC" evidence="1">
    <location>
        <begin position="7"/>
        <end position="93"/>
    </location>
</feature>
<keyword evidence="2" id="KW-0808">Transferase</keyword>
<reference evidence="2 3" key="1">
    <citation type="submission" date="2020-01" db="EMBL/GenBank/DDBJ databases">
        <title>Identification and distribution of gene clusters putatively required for synthesis of sphingolipid metabolism inhibitors in phylogenetically diverse species of the filamentous fungus Fusarium.</title>
        <authorList>
            <person name="Kim H.-S."/>
            <person name="Busman M."/>
            <person name="Brown D.W."/>
            <person name="Divon H."/>
            <person name="Uhlig S."/>
            <person name="Proctor R.H."/>
        </authorList>
    </citation>
    <scope>NUCLEOTIDE SEQUENCE [LARGE SCALE GENOMIC DNA]</scope>
    <source>
        <strain evidence="2 3">NRRL 20459</strain>
    </source>
</reference>
<evidence type="ECO:0000259" key="1">
    <source>
        <dbReference type="Pfam" id="PF02373"/>
    </source>
</evidence>
<organism evidence="2 3">
    <name type="scientific">Fusarium albosuccineum</name>
    <dbReference type="NCBI Taxonomy" id="1237068"/>
    <lineage>
        <taxon>Eukaryota</taxon>
        <taxon>Fungi</taxon>
        <taxon>Dikarya</taxon>
        <taxon>Ascomycota</taxon>
        <taxon>Pezizomycotina</taxon>
        <taxon>Sordariomycetes</taxon>
        <taxon>Hypocreomycetidae</taxon>
        <taxon>Hypocreales</taxon>
        <taxon>Nectriaceae</taxon>
        <taxon>Fusarium</taxon>
        <taxon>Fusarium decemcellulare species complex</taxon>
    </lineage>
</organism>
<keyword evidence="2" id="KW-0489">Methyltransferase</keyword>
<dbReference type="GO" id="GO:0008168">
    <property type="term" value="F:methyltransferase activity"/>
    <property type="evidence" value="ECO:0007669"/>
    <property type="project" value="UniProtKB-KW"/>
</dbReference>
<protein>
    <submittedName>
        <fullName evidence="2">Lysine -specific demethylase 4c</fullName>
    </submittedName>
</protein>